<dbReference type="AlphaFoldDB" id="A0A7W6DRG1"/>
<comment type="caution">
    <text evidence="1">The sequence shown here is derived from an EMBL/GenBank/DDBJ whole genome shotgun (WGS) entry which is preliminary data.</text>
</comment>
<evidence type="ECO:0000313" key="1">
    <source>
        <dbReference type="EMBL" id="MBB3984688.1"/>
    </source>
</evidence>
<evidence type="ECO:0000313" key="2">
    <source>
        <dbReference type="Proteomes" id="UP000541426"/>
    </source>
</evidence>
<keyword evidence="2" id="KW-1185">Reference proteome</keyword>
<gene>
    <name evidence="1" type="ORF">GGQ68_001004</name>
</gene>
<dbReference type="Proteomes" id="UP000541426">
    <property type="component" value="Unassembled WGS sequence"/>
</dbReference>
<accession>A0A7W6DRG1</accession>
<organism evidence="1 2">
    <name type="scientific">Sagittula marina</name>
    <dbReference type="NCBI Taxonomy" id="943940"/>
    <lineage>
        <taxon>Bacteria</taxon>
        <taxon>Pseudomonadati</taxon>
        <taxon>Pseudomonadota</taxon>
        <taxon>Alphaproteobacteria</taxon>
        <taxon>Rhodobacterales</taxon>
        <taxon>Roseobacteraceae</taxon>
        <taxon>Sagittula</taxon>
    </lineage>
</organism>
<sequence length="146" mass="16158">MTQVCKACLLIQTSQDWEAVDHRQRAISVALDMIRETRPAVSRQTRRRIEFAVGISLAQLPPTVRLDDVSSGILRHLLSSGNLEADFTPSQRLETHVAFSAVCLAEGEAEDASAAFVAAKELGLEQAVAAFEDYQFLRSARDRQED</sequence>
<reference evidence="1 2" key="1">
    <citation type="submission" date="2020-08" db="EMBL/GenBank/DDBJ databases">
        <title>Genomic Encyclopedia of Type Strains, Phase IV (KMG-IV): sequencing the most valuable type-strain genomes for metagenomic binning, comparative biology and taxonomic classification.</title>
        <authorList>
            <person name="Goeker M."/>
        </authorList>
    </citation>
    <scope>NUCLEOTIDE SEQUENCE [LARGE SCALE GENOMIC DNA]</scope>
    <source>
        <strain evidence="1 2">DSM 102235</strain>
    </source>
</reference>
<proteinExistence type="predicted"/>
<dbReference type="RefSeq" id="WP_344716715.1">
    <property type="nucleotide sequence ID" value="NZ_BAABBZ010000014.1"/>
</dbReference>
<dbReference type="EMBL" id="JACIEJ010000002">
    <property type="protein sequence ID" value="MBB3984688.1"/>
    <property type="molecule type" value="Genomic_DNA"/>
</dbReference>
<protein>
    <submittedName>
        <fullName evidence="1">Uncharacterized protein</fullName>
    </submittedName>
</protein>
<name>A0A7W6DRG1_9RHOB</name>